<dbReference type="GO" id="GO:0015074">
    <property type="term" value="P:DNA integration"/>
    <property type="evidence" value="ECO:0007669"/>
    <property type="project" value="InterPro"/>
</dbReference>
<evidence type="ECO:0000259" key="4">
    <source>
        <dbReference type="PROSITE" id="PS51898"/>
    </source>
</evidence>
<evidence type="ECO:0000256" key="3">
    <source>
        <dbReference type="ARBA" id="ARBA00023172"/>
    </source>
</evidence>
<accession>A0A823DG80</accession>
<dbReference type="InterPro" id="IPR002104">
    <property type="entry name" value="Integrase_catalytic"/>
</dbReference>
<organism evidence="5 6">
    <name type="scientific">Listeria monocytogenes</name>
    <dbReference type="NCBI Taxonomy" id="1639"/>
    <lineage>
        <taxon>Bacteria</taxon>
        <taxon>Bacillati</taxon>
        <taxon>Bacillota</taxon>
        <taxon>Bacilli</taxon>
        <taxon>Bacillales</taxon>
        <taxon>Listeriaceae</taxon>
        <taxon>Listeria</taxon>
    </lineage>
</organism>
<dbReference type="PANTHER" id="PTHR30349:SF64">
    <property type="entry name" value="PROPHAGE INTEGRASE INTD-RELATED"/>
    <property type="match status" value="1"/>
</dbReference>
<evidence type="ECO:0000256" key="1">
    <source>
        <dbReference type="ARBA" id="ARBA00008857"/>
    </source>
</evidence>
<dbReference type="PANTHER" id="PTHR30349">
    <property type="entry name" value="PHAGE INTEGRASE-RELATED"/>
    <property type="match status" value="1"/>
</dbReference>
<name>A0A823DG80_LISMN</name>
<dbReference type="Gene3D" id="1.10.443.10">
    <property type="entry name" value="Intergrase catalytic core"/>
    <property type="match status" value="1"/>
</dbReference>
<keyword evidence="2" id="KW-0238">DNA-binding</keyword>
<evidence type="ECO:0000313" key="5">
    <source>
        <dbReference type="EMBL" id="EAD1186143.1"/>
    </source>
</evidence>
<dbReference type="SUPFAM" id="SSF56349">
    <property type="entry name" value="DNA breaking-rejoining enzymes"/>
    <property type="match status" value="1"/>
</dbReference>
<reference evidence="5 6" key="1">
    <citation type="submission" date="2018-06" db="EMBL/GenBank/DDBJ databases">
        <authorList>
            <consortium name="GenomeTrakr: Next Generation Sequencing Network for Food Pathogen Tracability"/>
        </authorList>
    </citation>
    <scope>NUCLEOTIDE SEQUENCE [LARGE SCALE GENOMIC DNA]</scope>
    <source>
        <strain evidence="5 6">FDA00008584</strain>
    </source>
</reference>
<dbReference type="Pfam" id="PF00589">
    <property type="entry name" value="Phage_integrase"/>
    <property type="match status" value="1"/>
</dbReference>
<keyword evidence="3" id="KW-0233">DNA recombination</keyword>
<dbReference type="Proteomes" id="UP000403352">
    <property type="component" value="Unassembled WGS sequence"/>
</dbReference>
<dbReference type="AlphaFoldDB" id="A0A823DG80"/>
<dbReference type="PROSITE" id="PS51898">
    <property type="entry name" value="TYR_RECOMBINASE"/>
    <property type="match status" value="1"/>
</dbReference>
<comment type="similarity">
    <text evidence="1">Belongs to the 'phage' integrase family.</text>
</comment>
<dbReference type="InterPro" id="IPR011010">
    <property type="entry name" value="DNA_brk_join_enz"/>
</dbReference>
<dbReference type="Gene3D" id="1.10.150.130">
    <property type="match status" value="1"/>
</dbReference>
<dbReference type="GO" id="GO:0003677">
    <property type="term" value="F:DNA binding"/>
    <property type="evidence" value="ECO:0007669"/>
    <property type="project" value="UniProtKB-KW"/>
</dbReference>
<proteinExistence type="inferred from homology"/>
<dbReference type="Pfam" id="PF14657">
    <property type="entry name" value="Arm-DNA-bind_4"/>
    <property type="match status" value="1"/>
</dbReference>
<protein>
    <submittedName>
        <fullName evidence="5">Site-specific integrase</fullName>
    </submittedName>
</protein>
<dbReference type="CDD" id="cd01189">
    <property type="entry name" value="INT_ICEBs1_C_like"/>
    <property type="match status" value="1"/>
</dbReference>
<dbReference type="GO" id="GO:0006310">
    <property type="term" value="P:DNA recombination"/>
    <property type="evidence" value="ECO:0007669"/>
    <property type="project" value="UniProtKB-KW"/>
</dbReference>
<dbReference type="InterPro" id="IPR050090">
    <property type="entry name" value="Tyrosine_recombinase_XerCD"/>
</dbReference>
<evidence type="ECO:0000256" key="2">
    <source>
        <dbReference type="ARBA" id="ARBA00023125"/>
    </source>
</evidence>
<feature type="domain" description="Tyr recombinase" evidence="4">
    <location>
        <begin position="165"/>
        <end position="358"/>
    </location>
</feature>
<dbReference type="EMBL" id="AAALRN010000007">
    <property type="protein sequence ID" value="EAD1186143.1"/>
    <property type="molecule type" value="Genomic_DNA"/>
</dbReference>
<evidence type="ECO:0000313" key="6">
    <source>
        <dbReference type="Proteomes" id="UP000403352"/>
    </source>
</evidence>
<gene>
    <name evidence="5" type="ORF">QD52_13730</name>
</gene>
<dbReference type="InterPro" id="IPR028259">
    <property type="entry name" value="AP2-like_int_N"/>
</dbReference>
<comment type="caution">
    <text evidence="5">The sequence shown here is derived from an EMBL/GenBank/DDBJ whole genome shotgun (WGS) entry which is preliminary data.</text>
</comment>
<sequence length="368" mass="41930">MASVVKRGNTWQYRVSYKDSEGNYRTKSKGGFLKKKEAILAASEIEKIINFGQDLSIGDMLFATYFQQWFEVYKQGKKGLANDYHYKLAIKFAEKYFPATTLKNLNKAAYQSAINKFAENHTKATVQKRHTYMKACLTAAQQEGIIQKNPAWGIQVFGKVETKKEEEKFISEEELKEITSYISDRKRSLSHYLILIGIATGARFSELTGLTWDCVKEESIIINKSWDNTFKKDFSDTKNKSSNRIITIDKETNRLFKEIKLLLPNVPNEKNLVFLNPKKGTPISNNAVNKVLKHACLQVGIDAPITFHALRHTHGSLLLYKGVNIKYISKRLGHSDISTTLQIYSHVLNELEQKESSVVDEVISSLLS</sequence>
<dbReference type="InterPro" id="IPR010998">
    <property type="entry name" value="Integrase_recombinase_N"/>
</dbReference>
<dbReference type="InterPro" id="IPR013762">
    <property type="entry name" value="Integrase-like_cat_sf"/>
</dbReference>